<keyword evidence="2" id="KW-1185">Reference proteome</keyword>
<organism evidence="1 2">
    <name type="scientific">Sphaerobolus stellatus (strain SS14)</name>
    <dbReference type="NCBI Taxonomy" id="990650"/>
    <lineage>
        <taxon>Eukaryota</taxon>
        <taxon>Fungi</taxon>
        <taxon>Dikarya</taxon>
        <taxon>Basidiomycota</taxon>
        <taxon>Agaricomycotina</taxon>
        <taxon>Agaricomycetes</taxon>
        <taxon>Phallomycetidae</taxon>
        <taxon>Geastrales</taxon>
        <taxon>Sphaerobolaceae</taxon>
        <taxon>Sphaerobolus</taxon>
    </lineage>
</organism>
<gene>
    <name evidence="1" type="ORF">M422DRAFT_250487</name>
</gene>
<dbReference type="EMBL" id="KN837109">
    <property type="protein sequence ID" value="KIJ46057.1"/>
    <property type="molecule type" value="Genomic_DNA"/>
</dbReference>
<evidence type="ECO:0000313" key="2">
    <source>
        <dbReference type="Proteomes" id="UP000054279"/>
    </source>
</evidence>
<dbReference type="Proteomes" id="UP000054279">
    <property type="component" value="Unassembled WGS sequence"/>
</dbReference>
<evidence type="ECO:0000313" key="1">
    <source>
        <dbReference type="EMBL" id="KIJ46057.1"/>
    </source>
</evidence>
<name>A0A0C9VTW4_SPHS4</name>
<reference evidence="1 2" key="1">
    <citation type="submission" date="2014-06" db="EMBL/GenBank/DDBJ databases">
        <title>Evolutionary Origins and Diversification of the Mycorrhizal Mutualists.</title>
        <authorList>
            <consortium name="DOE Joint Genome Institute"/>
            <consortium name="Mycorrhizal Genomics Consortium"/>
            <person name="Kohler A."/>
            <person name="Kuo A."/>
            <person name="Nagy L.G."/>
            <person name="Floudas D."/>
            <person name="Copeland A."/>
            <person name="Barry K.W."/>
            <person name="Cichocki N."/>
            <person name="Veneault-Fourrey C."/>
            <person name="LaButti K."/>
            <person name="Lindquist E.A."/>
            <person name="Lipzen A."/>
            <person name="Lundell T."/>
            <person name="Morin E."/>
            <person name="Murat C."/>
            <person name="Riley R."/>
            <person name="Ohm R."/>
            <person name="Sun H."/>
            <person name="Tunlid A."/>
            <person name="Henrissat B."/>
            <person name="Grigoriev I.V."/>
            <person name="Hibbett D.S."/>
            <person name="Martin F."/>
        </authorList>
    </citation>
    <scope>NUCLEOTIDE SEQUENCE [LARGE SCALE GENOMIC DNA]</scope>
    <source>
        <strain evidence="1 2">SS14</strain>
    </source>
</reference>
<evidence type="ECO:0008006" key="3">
    <source>
        <dbReference type="Google" id="ProtNLM"/>
    </source>
</evidence>
<dbReference type="AlphaFoldDB" id="A0A0C9VTW4"/>
<dbReference type="HOGENOM" id="CLU_1778650_0_0_1"/>
<accession>A0A0C9VTW4</accession>
<proteinExistence type="predicted"/>
<protein>
    <recommendedName>
        <fullName evidence="3">F-box domain-containing protein</fullName>
    </recommendedName>
</protein>
<sequence>MGITRIPNEILVEIFILCTPKPHFDLGLQQYAFDSHPRKILAILRGVSPKWRHLVDGLPLLSSGKRAMAPNFSVALHKLANFYGNSAANFPDVGRQYTYTGRILTAIQIFTFRHPNTLVIFGSWFWRSLRACLGLMRSDPQWLRFS</sequence>